<dbReference type="HOGENOM" id="CLU_515821_0_0_1"/>
<feature type="region of interest" description="Disordered" evidence="1">
    <location>
        <begin position="1"/>
        <end position="96"/>
    </location>
</feature>
<feature type="compositionally biased region" description="Polar residues" evidence="1">
    <location>
        <begin position="124"/>
        <end position="138"/>
    </location>
</feature>
<feature type="compositionally biased region" description="Low complexity" evidence="1">
    <location>
        <begin position="240"/>
        <end position="256"/>
    </location>
</feature>
<sequence length="528" mass="58685">MSPYRMQTQFSRSVTDQPEQNKTSESKMPYRHFSSDSTKQDDKLNRPEQTSPFKMPTMFSTEQDSTSTPKVVERSQQRAQAQQELQHMEALGAGQEDPYAQDALGIGMLLQAAKVIDDRERAQELQTGDLTQLDGSSDSDVHNAPSEQPDDNDSRFKDASELDWLSSTRRTPRADMLIASPSIRGRPATSNLHSPNEPHRHKRRRSERLTSASSPMDLNPQSPSPFPERASKRARSEQPTSTSRSRSKSTHMSTTTATAKPITAESSTAPDPSANSTTHQDMIIRERIKAIYDKATAMSKGTWKPNFPPLVREYIEEQRLRKEKTMLWLERQEQGQPDEVAGEEEEEEGEEDEDEEPEDEGDRDEEYDEGVEGGYWIESSGSESQESHAPGPRESGKGKETKHAQLKIQDSQSGSDHDHDLDAPINVGVNDNKNNTAKNNNSNTKSEGQHLSSDPIIPPGPARPQHAADEAKQEVAHDDTEANGNDDAASDCAGDTINVHSQSSLRGRGRGRGRRLVRGHRKSGSDEV</sequence>
<reference evidence="3" key="1">
    <citation type="journal article" date="2014" name="BMC Genomics">
        <title>Genome characteristics reveal the impact of lichenization on lichen-forming fungus Endocarpon pusillum Hedwig (Verrucariales, Ascomycota).</title>
        <authorList>
            <person name="Wang Y.-Y."/>
            <person name="Liu B."/>
            <person name="Zhang X.-Y."/>
            <person name="Zhou Q.-M."/>
            <person name="Zhang T."/>
            <person name="Li H."/>
            <person name="Yu Y.-F."/>
            <person name="Zhang X.-L."/>
            <person name="Hao X.-Y."/>
            <person name="Wang M."/>
            <person name="Wang L."/>
            <person name="Wei J.-C."/>
        </authorList>
    </citation>
    <scope>NUCLEOTIDE SEQUENCE [LARGE SCALE GENOMIC DNA]</scope>
    <source>
        <strain evidence="3">Z07020 / HMAS-L-300199</strain>
    </source>
</reference>
<protein>
    <submittedName>
        <fullName evidence="2">Uncharacterized protein</fullName>
    </submittedName>
</protein>
<dbReference type="GeneID" id="19242837"/>
<gene>
    <name evidence="2" type="ORF">EPUS_07959</name>
</gene>
<organism evidence="2 3">
    <name type="scientific">Endocarpon pusillum (strain Z07020 / HMAS-L-300199)</name>
    <name type="common">Lichen-forming fungus</name>
    <dbReference type="NCBI Taxonomy" id="1263415"/>
    <lineage>
        <taxon>Eukaryota</taxon>
        <taxon>Fungi</taxon>
        <taxon>Dikarya</taxon>
        <taxon>Ascomycota</taxon>
        <taxon>Pezizomycotina</taxon>
        <taxon>Eurotiomycetes</taxon>
        <taxon>Chaetothyriomycetidae</taxon>
        <taxon>Verrucariales</taxon>
        <taxon>Verrucariaceae</taxon>
        <taxon>Endocarpon</taxon>
    </lineage>
</organism>
<feature type="compositionally biased region" description="Acidic residues" evidence="1">
    <location>
        <begin position="340"/>
        <end position="371"/>
    </location>
</feature>
<feature type="compositionally biased region" description="Basic and acidic residues" evidence="1">
    <location>
        <begin position="466"/>
        <end position="480"/>
    </location>
</feature>
<feature type="compositionally biased region" description="Polar residues" evidence="1">
    <location>
        <begin position="209"/>
        <end position="221"/>
    </location>
</feature>
<dbReference type="EMBL" id="KE720675">
    <property type="protein sequence ID" value="ERF77053.1"/>
    <property type="molecule type" value="Genomic_DNA"/>
</dbReference>
<accession>U1GX17</accession>
<feature type="compositionally biased region" description="Polar residues" evidence="1">
    <location>
        <begin position="264"/>
        <end position="280"/>
    </location>
</feature>
<keyword evidence="3" id="KW-1185">Reference proteome</keyword>
<dbReference type="Proteomes" id="UP000019373">
    <property type="component" value="Unassembled WGS sequence"/>
</dbReference>
<feature type="compositionally biased region" description="Polar residues" evidence="1">
    <location>
        <begin position="47"/>
        <end position="69"/>
    </location>
</feature>
<dbReference type="AlphaFoldDB" id="U1GX17"/>
<evidence type="ECO:0000313" key="2">
    <source>
        <dbReference type="EMBL" id="ERF77053.1"/>
    </source>
</evidence>
<feature type="compositionally biased region" description="Polar residues" evidence="1">
    <location>
        <begin position="1"/>
        <end position="23"/>
    </location>
</feature>
<name>U1GX17_ENDPU</name>
<evidence type="ECO:0000256" key="1">
    <source>
        <dbReference type="SAM" id="MobiDB-lite"/>
    </source>
</evidence>
<feature type="region of interest" description="Disordered" evidence="1">
    <location>
        <begin position="326"/>
        <end position="528"/>
    </location>
</feature>
<feature type="compositionally biased region" description="Basic and acidic residues" evidence="1">
    <location>
        <begin position="394"/>
        <end position="403"/>
    </location>
</feature>
<dbReference type="RefSeq" id="XP_007785641.1">
    <property type="nucleotide sequence ID" value="XM_007787451.1"/>
</dbReference>
<evidence type="ECO:0000313" key="3">
    <source>
        <dbReference type="Proteomes" id="UP000019373"/>
    </source>
</evidence>
<feature type="compositionally biased region" description="Low complexity" evidence="1">
    <location>
        <begin position="430"/>
        <end position="446"/>
    </location>
</feature>
<feature type="region of interest" description="Disordered" evidence="1">
    <location>
        <begin position="120"/>
        <end position="282"/>
    </location>
</feature>
<feature type="compositionally biased region" description="Basic residues" evidence="1">
    <location>
        <begin position="507"/>
        <end position="522"/>
    </location>
</feature>
<proteinExistence type="predicted"/>